<dbReference type="PROSITE" id="PS50923">
    <property type="entry name" value="SUSHI"/>
    <property type="match status" value="1"/>
</dbReference>
<feature type="disulfide bond" evidence="9">
    <location>
        <begin position="109"/>
        <end position="119"/>
    </location>
</feature>
<feature type="domain" description="SRCR" evidence="13">
    <location>
        <begin position="40"/>
        <end position="140"/>
    </location>
</feature>
<feature type="transmembrane region" description="Helical" evidence="11">
    <location>
        <begin position="1050"/>
        <end position="1076"/>
    </location>
</feature>
<dbReference type="RefSeq" id="XP_038057838.1">
    <property type="nucleotide sequence ID" value="XM_038201910.1"/>
</dbReference>
<evidence type="ECO:0000256" key="10">
    <source>
        <dbReference type="PROSITE-ProRule" id="PRU00302"/>
    </source>
</evidence>
<dbReference type="EnsemblMetazoa" id="XM_038201911.1">
    <property type="protein sequence ID" value="XP_038057839.1"/>
    <property type="gene ID" value="LOC119729296"/>
</dbReference>
<proteinExistence type="predicted"/>
<feature type="domain" description="SRCR" evidence="13">
    <location>
        <begin position="658"/>
        <end position="758"/>
    </location>
</feature>
<dbReference type="Proteomes" id="UP000887568">
    <property type="component" value="Unplaced"/>
</dbReference>
<keyword evidence="4" id="KW-0677">Repeat</keyword>
<feature type="disulfide bond" evidence="9">
    <location>
        <begin position="317"/>
        <end position="327"/>
    </location>
</feature>
<dbReference type="RefSeq" id="XP_038057837.1">
    <property type="nucleotide sequence ID" value="XM_038201909.1"/>
</dbReference>
<evidence type="ECO:0000256" key="4">
    <source>
        <dbReference type="ARBA" id="ARBA00022737"/>
    </source>
</evidence>
<dbReference type="FunFam" id="3.10.250.10:FF:000016">
    <property type="entry name" value="Scavenger receptor cysteine-rich protein type 12"/>
    <property type="match status" value="3"/>
</dbReference>
<feature type="domain" description="SRCR" evidence="13">
    <location>
        <begin position="352"/>
        <end position="451"/>
    </location>
</feature>
<dbReference type="Gene3D" id="2.10.70.10">
    <property type="entry name" value="Complement Module, domain 1"/>
    <property type="match status" value="1"/>
</dbReference>
<keyword evidence="7 9" id="KW-1015">Disulfide bond</keyword>
<feature type="disulfide bond" evidence="9">
    <location>
        <begin position="938"/>
        <end position="948"/>
    </location>
</feature>
<feature type="domain" description="SRCR" evidence="13">
    <location>
        <begin position="454"/>
        <end position="554"/>
    </location>
</feature>
<evidence type="ECO:0000256" key="2">
    <source>
        <dbReference type="ARBA" id="ARBA00022692"/>
    </source>
</evidence>
<feature type="disulfide bond" evidence="9">
    <location>
        <begin position="65"/>
        <end position="129"/>
    </location>
</feature>
<dbReference type="OMA" id="NWGPNEG"/>
<dbReference type="PANTHER" id="PTHR19331">
    <property type="entry name" value="SCAVENGER RECEPTOR DOMAIN-CONTAINING"/>
    <property type="match status" value="1"/>
</dbReference>
<evidence type="ECO:0000256" key="5">
    <source>
        <dbReference type="ARBA" id="ARBA00022989"/>
    </source>
</evidence>
<dbReference type="SUPFAM" id="SSF56487">
    <property type="entry name" value="SRCR-like"/>
    <property type="match status" value="9"/>
</dbReference>
<evidence type="ECO:0000256" key="7">
    <source>
        <dbReference type="ARBA" id="ARBA00023157"/>
    </source>
</evidence>
<feature type="disulfide bond" evidence="10">
    <location>
        <begin position="1000"/>
        <end position="1027"/>
    </location>
</feature>
<feature type="disulfide bond" evidence="9">
    <location>
        <begin position="907"/>
        <end position="968"/>
    </location>
</feature>
<evidence type="ECO:0008006" key="17">
    <source>
        <dbReference type="Google" id="ProtNLM"/>
    </source>
</evidence>
<feature type="disulfide bond" evidence="9">
    <location>
        <begin position="492"/>
        <end position="553"/>
    </location>
</feature>
<feature type="domain" description="SRCR" evidence="13">
    <location>
        <begin position="143"/>
        <end position="245"/>
    </location>
</feature>
<dbReference type="FunFam" id="3.10.250.10:FF:000001">
    <property type="entry name" value="Lysyl oxidase 4 isoform X1"/>
    <property type="match status" value="3"/>
</dbReference>
<dbReference type="InterPro" id="IPR035976">
    <property type="entry name" value="Sushi/SCR/CCP_sf"/>
</dbReference>
<dbReference type="CDD" id="cd00033">
    <property type="entry name" value="CCP"/>
    <property type="match status" value="1"/>
</dbReference>
<dbReference type="Gene3D" id="3.10.250.10">
    <property type="entry name" value="SRCR-like domain"/>
    <property type="match status" value="9"/>
</dbReference>
<feature type="disulfide bond" evidence="9">
    <location>
        <begin position="683"/>
        <end position="747"/>
    </location>
</feature>
<evidence type="ECO:0000313" key="16">
    <source>
        <dbReference type="Proteomes" id="UP000887568"/>
    </source>
</evidence>
<feature type="disulfide bond" evidence="9">
    <location>
        <begin position="625"/>
        <end position="635"/>
    </location>
</feature>
<feature type="domain" description="SRCR" evidence="13">
    <location>
        <begin position="556"/>
        <end position="655"/>
    </location>
</feature>
<dbReference type="InterPro" id="IPR000436">
    <property type="entry name" value="Sushi_SCR_CCP_dom"/>
</dbReference>
<sequence length="1129" mass="120406">MTSFRQGNICWVAVCATLLTLTRGIDVIAKPPRTPSNGDVQLVGGASPAEGRVEVFYNGAWGTVCDDGWEMQDAQILCKQLGFASANSTRCCASFGQGTGVIILDDLACTGDETRIGDCPHRGWEQHNCAHTEDAGVVCNGKVRLAGSPNPLQGRLEIFHEGEWGTVCDSDWDLKDASVVCRQLGYPSANSSSEVSFGPPSTAQILLDMVSCMGDEHGVEYCEHGDWKNVSADCTHSRDAGVICTRPIRLVGGNGPMQGRVEILHNGEWGSVCDKGWSFQDAVVVCNQLGGYAAQEATRGSQFGGGVGPTHMSFVNCDGTEATLEQCPNSGWGNAGECGHSNDAGVICTPAVRLVGGNTHIEGRVEVFNNGQWGSICPESWDAKDAEVACRQLGNYPLAEGDCCQRFPADVGVVLDNVVCTGNESRIQDCAHKAWGVVDCSGGQAAGAKCQATVQLVGGSHPLEGNVIVLRNGRWGSICDDNWDINDARVVCRQLGNYEAVAATCCAKYGQMAQEIILDDVACQGEEGRIEDCYHASWGSHNCGGSESAGVVCREIRLALDDSSSNLPKGRVEIVYNGVWGRICGTDWDLNDANVLCRQLYNSTAESVHSFKNGSGPILLSNFKCTGLESNIFDCTHNPWGDYTCDDADAAVVCRGGLRLAGGRTPLEGRVEVFHDGQWGTVCDDGWDLLDAKVVCTQLGNYEALSAKCCANFGQGTGPILIDGLACNGDEDLIEDCRHEGWGSHNCQHYEDAGVICTDLRLTHENGSVSTNTLTGRVEVLSSSGEWGAICGKYWDKKDAEVVCQQLFNTSAMDTRKFYLSSPDQLINMGEVQCNGSESLLLQCPRASKPFTAQTCPGGETAGVLCKDIRLVSGNQREFGAVELLVDSQWGSICADNWGPKEGAVACKQLGYCAAKGTQKGLQPARTQGKMHFSSMNCTGSESRLRDCVHTYGGYTCNGLVFEAVVQCKAGCDWPGPIRHGSFSPNRSSYEPLTTTDVKCDAGYELMGSKTLQCVTGCEWSRPTPECQRISNCSIGGDGKPSVGAQAGPAGGVMLIIGIILGAVIMMLIACVALYLKGRNKNIGRGNPATTSAIWKPKKEFDEMKEPVLSFSAMTSEGAGLEDGMGEDI</sequence>
<feature type="disulfide bond" evidence="9">
    <location>
        <begin position="420"/>
        <end position="430"/>
    </location>
</feature>
<keyword evidence="6 11" id="KW-0472">Membrane</keyword>
<dbReference type="Pfam" id="PF00084">
    <property type="entry name" value="Sushi"/>
    <property type="match status" value="1"/>
</dbReference>
<dbReference type="FunFam" id="3.10.250.10:FF:000006">
    <property type="entry name" value="neurotrypsin isoform X2"/>
    <property type="match status" value="2"/>
</dbReference>
<feature type="domain" description="SRCR" evidence="13">
    <location>
        <begin position="760"/>
        <end position="867"/>
    </location>
</feature>
<dbReference type="FunFam" id="3.10.250.10:FF:000011">
    <property type="entry name" value="Scavenger receptor class A member 5"/>
    <property type="match status" value="1"/>
</dbReference>
<evidence type="ECO:0000256" key="3">
    <source>
        <dbReference type="ARBA" id="ARBA00022729"/>
    </source>
</evidence>
<reference evidence="15" key="1">
    <citation type="submission" date="2022-11" db="UniProtKB">
        <authorList>
            <consortium name="EnsemblMetazoa"/>
        </authorList>
    </citation>
    <scope>IDENTIFICATION</scope>
</reference>
<feature type="disulfide bond" evidence="9">
    <location>
        <begin position="523"/>
        <end position="533"/>
    </location>
</feature>
<dbReference type="GO" id="GO:0016020">
    <property type="term" value="C:membrane"/>
    <property type="evidence" value="ECO:0007669"/>
    <property type="project" value="UniProtKB-SubCell"/>
</dbReference>
<keyword evidence="16" id="KW-1185">Reference proteome</keyword>
<feature type="signal peptide" evidence="12">
    <location>
        <begin position="1"/>
        <end position="24"/>
    </location>
</feature>
<evidence type="ECO:0000256" key="11">
    <source>
        <dbReference type="SAM" id="Phobius"/>
    </source>
</evidence>
<dbReference type="RefSeq" id="XP_038057839.1">
    <property type="nucleotide sequence ID" value="XM_038201911.1"/>
</dbReference>
<dbReference type="PROSITE" id="PS50287">
    <property type="entry name" value="SRCR_2"/>
    <property type="match status" value="9"/>
</dbReference>
<comment type="subcellular location">
    <subcellularLocation>
        <location evidence="1">Membrane</location>
        <topology evidence="1">Single-pass membrane protein</topology>
    </subcellularLocation>
</comment>
<dbReference type="PROSITE" id="PS00420">
    <property type="entry name" value="SRCR_1"/>
    <property type="match status" value="5"/>
</dbReference>
<dbReference type="InterPro" id="IPR036772">
    <property type="entry name" value="SRCR-like_dom_sf"/>
</dbReference>
<dbReference type="EnsemblMetazoa" id="XM_038201909.1">
    <property type="protein sequence ID" value="XP_038057837.1"/>
    <property type="gene ID" value="LOC119729296"/>
</dbReference>
<dbReference type="PRINTS" id="PR00258">
    <property type="entry name" value="SPERACTRCPTR"/>
</dbReference>
<evidence type="ECO:0000259" key="13">
    <source>
        <dbReference type="PROSITE" id="PS50287"/>
    </source>
</evidence>
<protein>
    <recommendedName>
        <fullName evidence="17">Deleted in malignant brain tumors 1 protein-like</fullName>
    </recommendedName>
</protein>
<dbReference type="GeneID" id="119729296"/>
<evidence type="ECO:0000256" key="6">
    <source>
        <dbReference type="ARBA" id="ARBA00023136"/>
    </source>
</evidence>
<evidence type="ECO:0000313" key="15">
    <source>
        <dbReference type="EnsemblMetazoa" id="XP_038057839.1"/>
    </source>
</evidence>
<feature type="domain" description="SRCR" evidence="13">
    <location>
        <begin position="248"/>
        <end position="349"/>
    </location>
</feature>
<dbReference type="OrthoDB" id="536948at2759"/>
<feature type="disulfide bond" evidence="9">
    <location>
        <begin position="727"/>
        <end position="737"/>
    </location>
</feature>
<feature type="disulfide bond" evidence="9">
    <location>
        <begin position="212"/>
        <end position="222"/>
    </location>
</feature>
<keyword evidence="3 12" id="KW-0732">Signal</keyword>
<organism evidence="15 16">
    <name type="scientific">Patiria miniata</name>
    <name type="common">Bat star</name>
    <name type="synonym">Asterina miniata</name>
    <dbReference type="NCBI Taxonomy" id="46514"/>
    <lineage>
        <taxon>Eukaryota</taxon>
        <taxon>Metazoa</taxon>
        <taxon>Echinodermata</taxon>
        <taxon>Eleutherozoa</taxon>
        <taxon>Asterozoa</taxon>
        <taxon>Asteroidea</taxon>
        <taxon>Valvatacea</taxon>
        <taxon>Valvatida</taxon>
        <taxon>Asterinidae</taxon>
        <taxon>Patiria</taxon>
    </lineage>
</organism>
<feature type="disulfide bond" evidence="9">
    <location>
        <begin position="479"/>
        <end position="543"/>
    </location>
</feature>
<feature type="disulfide bond" evidence="9">
    <location>
        <begin position="696"/>
        <end position="757"/>
    </location>
</feature>
<dbReference type="AlphaFoldDB" id="A0A914A2L1"/>
<dbReference type="SMART" id="SM00202">
    <property type="entry name" value="SR"/>
    <property type="match status" value="9"/>
</dbReference>
<feature type="disulfide bond" evidence="9">
    <location>
        <begin position="834"/>
        <end position="844"/>
    </location>
</feature>
<evidence type="ECO:0000256" key="12">
    <source>
        <dbReference type="SAM" id="SignalP"/>
    </source>
</evidence>
<evidence type="ECO:0000259" key="14">
    <source>
        <dbReference type="PROSITE" id="PS50923"/>
    </source>
</evidence>
<keyword evidence="8" id="KW-0325">Glycoprotein</keyword>
<dbReference type="PANTHER" id="PTHR19331:SF465">
    <property type="entry name" value="EGG PEPTIDE SPERACT RECEPTOR"/>
    <property type="match status" value="1"/>
</dbReference>
<keyword evidence="5 11" id="KW-1133">Transmembrane helix</keyword>
<dbReference type="EnsemblMetazoa" id="XM_038201910.1">
    <property type="protein sequence ID" value="XP_038057838.1"/>
    <property type="gene ID" value="LOC119729296"/>
</dbReference>
<comment type="caution">
    <text evidence="9">Lacks conserved residue(s) required for the propagation of feature annotation.</text>
</comment>
<accession>A0A914A2L1</accession>
<feature type="domain" description="Sushi" evidence="14">
    <location>
        <begin position="970"/>
        <end position="1029"/>
    </location>
</feature>
<dbReference type="InterPro" id="IPR001190">
    <property type="entry name" value="SRCR"/>
</dbReference>
<evidence type="ECO:0000256" key="1">
    <source>
        <dbReference type="ARBA" id="ARBA00004167"/>
    </source>
</evidence>
<evidence type="ECO:0000256" key="8">
    <source>
        <dbReference type="ARBA" id="ARBA00023180"/>
    </source>
</evidence>
<feature type="disulfide bond" evidence="9">
    <location>
        <begin position="78"/>
        <end position="139"/>
    </location>
</feature>
<dbReference type="SUPFAM" id="SSF57535">
    <property type="entry name" value="Complement control module/SCR domain"/>
    <property type="match status" value="1"/>
</dbReference>
<feature type="chain" id="PRO_5038324096" description="Deleted in malignant brain tumors 1 protein-like" evidence="12">
    <location>
        <begin position="25"/>
        <end position="1129"/>
    </location>
</feature>
<name>A0A914A2L1_PATMI</name>
<dbReference type="SMART" id="SM00032">
    <property type="entry name" value="CCP"/>
    <property type="match status" value="1"/>
</dbReference>
<keyword evidence="2 11" id="KW-0812">Transmembrane</keyword>
<dbReference type="Pfam" id="PF00530">
    <property type="entry name" value="SRCR"/>
    <property type="match status" value="9"/>
</dbReference>
<feature type="domain" description="SRCR" evidence="13">
    <location>
        <begin position="869"/>
        <end position="969"/>
    </location>
</feature>
<evidence type="ECO:0000256" key="9">
    <source>
        <dbReference type="PROSITE-ProRule" id="PRU00196"/>
    </source>
</evidence>
<keyword evidence="10" id="KW-0768">Sushi</keyword>